<name>A0A840Z3J0_9SPHN</name>
<proteinExistence type="predicted"/>
<sequence length="80" mass="9029">MPRSQAGRPITGPNIFQVEYRQFQHSSSLQEYIIIVLRNTPPPHPCTISLTMSDMVALNKGWMGTKMQRNVAETQGKTRG</sequence>
<accession>A0A840Z3J0</accession>
<evidence type="ECO:0000313" key="2">
    <source>
        <dbReference type="Proteomes" id="UP000554342"/>
    </source>
</evidence>
<organism evidence="1 2">
    <name type="scientific">Stakelama sediminis</name>
    <dbReference type="NCBI Taxonomy" id="463200"/>
    <lineage>
        <taxon>Bacteria</taxon>
        <taxon>Pseudomonadati</taxon>
        <taxon>Pseudomonadota</taxon>
        <taxon>Alphaproteobacteria</taxon>
        <taxon>Sphingomonadales</taxon>
        <taxon>Sphingomonadaceae</taxon>
        <taxon>Stakelama</taxon>
    </lineage>
</organism>
<dbReference type="EMBL" id="JACIJI010000011">
    <property type="protein sequence ID" value="MBB5720290.1"/>
    <property type="molecule type" value="Genomic_DNA"/>
</dbReference>
<comment type="caution">
    <text evidence="1">The sequence shown here is derived from an EMBL/GenBank/DDBJ whole genome shotgun (WGS) entry which is preliminary data.</text>
</comment>
<evidence type="ECO:0000313" key="1">
    <source>
        <dbReference type="EMBL" id="MBB5720290.1"/>
    </source>
</evidence>
<gene>
    <name evidence="1" type="ORF">FHR23_003253</name>
</gene>
<dbReference type="AlphaFoldDB" id="A0A840Z3J0"/>
<dbReference type="Proteomes" id="UP000554342">
    <property type="component" value="Unassembled WGS sequence"/>
</dbReference>
<keyword evidence="2" id="KW-1185">Reference proteome</keyword>
<protein>
    <submittedName>
        <fullName evidence="1">Uncharacterized protein</fullName>
    </submittedName>
</protein>
<reference evidence="1 2" key="1">
    <citation type="submission" date="2020-08" db="EMBL/GenBank/DDBJ databases">
        <title>Genomic Encyclopedia of Type Strains, Phase IV (KMG-IV): sequencing the most valuable type-strain genomes for metagenomic binning, comparative biology and taxonomic classification.</title>
        <authorList>
            <person name="Goeker M."/>
        </authorList>
    </citation>
    <scope>NUCLEOTIDE SEQUENCE [LARGE SCALE GENOMIC DNA]</scope>
    <source>
        <strain evidence="1 2">DSM 27203</strain>
    </source>
</reference>